<reference evidence="5" key="1">
    <citation type="journal article" date="2019" name="Int. J. Syst. Evol. Microbiol.">
        <title>The Global Catalogue of Microorganisms (GCM) 10K type strain sequencing project: providing services to taxonomists for standard genome sequencing and annotation.</title>
        <authorList>
            <consortium name="The Broad Institute Genomics Platform"/>
            <consortium name="The Broad Institute Genome Sequencing Center for Infectious Disease"/>
            <person name="Wu L."/>
            <person name="Ma J."/>
        </authorList>
    </citation>
    <scope>NUCLEOTIDE SEQUENCE [LARGE SCALE GENOMIC DNA]</scope>
    <source>
        <strain evidence="5">JCM 18326</strain>
    </source>
</reference>
<keyword evidence="5" id="KW-1185">Reference proteome</keyword>
<organism evidence="4 5">
    <name type="scientific">Algivirga pacifica</name>
    <dbReference type="NCBI Taxonomy" id="1162670"/>
    <lineage>
        <taxon>Bacteria</taxon>
        <taxon>Pseudomonadati</taxon>
        <taxon>Bacteroidota</taxon>
        <taxon>Cytophagia</taxon>
        <taxon>Cytophagales</taxon>
        <taxon>Flammeovirgaceae</taxon>
        <taxon>Algivirga</taxon>
    </lineage>
</organism>
<dbReference type="InterPro" id="IPR000184">
    <property type="entry name" value="Bac_surfAg_D15"/>
</dbReference>
<sequence>MYLFIWRKAVLLGVVMMCYSLKGMAQQHTKDTTDYTQKPVFDDRKERSKAKFRFIPMPSYSPTTELGLTLIEMIAFYPNKEDLVSPPSTLTFGAFGSTNTSWSLFASPRLFLKEDKWRVTSFLAYANIRQELDFGEIRDVDVRRKIVLASVDVKRRVFERLFVGGGYQFTGIKYDGVDEEDEQSLILVGFSDQVRNHAVKGALTWDNRDNIFYPYKGMYIEYQANYIIPEGGSGDFVENKIIYKQFATLFQDTDHVLGWNVHARFLGDNAENENYSFYGRSGAQSQRGYEVGTYIDRNLLSTEIEYRRQTPLLKRKLGFVAFTGLGKVFGDYNSFGDAEWLPVGGVGVRYRILPYERMNVRTDFAVGKDGFTWYFGVREAF</sequence>
<dbReference type="EMBL" id="BAABJX010000055">
    <property type="protein sequence ID" value="GAA4846799.1"/>
    <property type="molecule type" value="Genomic_DNA"/>
</dbReference>
<evidence type="ECO:0000256" key="2">
    <source>
        <dbReference type="ARBA" id="ARBA00023136"/>
    </source>
</evidence>
<comment type="caution">
    <text evidence="4">The sequence shown here is derived from an EMBL/GenBank/DDBJ whole genome shotgun (WGS) entry which is preliminary data.</text>
</comment>
<dbReference type="Proteomes" id="UP001500298">
    <property type="component" value="Unassembled WGS sequence"/>
</dbReference>
<dbReference type="RefSeq" id="WP_345374046.1">
    <property type="nucleotide sequence ID" value="NZ_BAABJX010000055.1"/>
</dbReference>
<dbReference type="Pfam" id="PF01103">
    <property type="entry name" value="Omp85"/>
    <property type="match status" value="1"/>
</dbReference>
<gene>
    <name evidence="4" type="ORF">GCM10023331_34400</name>
</gene>
<protein>
    <recommendedName>
        <fullName evidence="3">Bacterial surface antigen (D15) domain-containing protein</fullName>
    </recommendedName>
</protein>
<dbReference type="Gene3D" id="2.40.160.50">
    <property type="entry name" value="membrane protein fhac: a member of the omp85/tpsb transporter family"/>
    <property type="match status" value="1"/>
</dbReference>
<evidence type="ECO:0000259" key="3">
    <source>
        <dbReference type="Pfam" id="PF01103"/>
    </source>
</evidence>
<keyword evidence="2" id="KW-0472">Membrane</keyword>
<evidence type="ECO:0000313" key="4">
    <source>
        <dbReference type="EMBL" id="GAA4846799.1"/>
    </source>
</evidence>
<comment type="subcellular location">
    <subcellularLocation>
        <location evidence="1">Membrane</location>
    </subcellularLocation>
</comment>
<proteinExistence type="predicted"/>
<feature type="domain" description="Bacterial surface antigen (D15)" evidence="3">
    <location>
        <begin position="105"/>
        <end position="337"/>
    </location>
</feature>
<name>A0ABP9DJ37_9BACT</name>
<evidence type="ECO:0000256" key="1">
    <source>
        <dbReference type="ARBA" id="ARBA00004370"/>
    </source>
</evidence>
<accession>A0ABP9DJ37</accession>
<evidence type="ECO:0000313" key="5">
    <source>
        <dbReference type="Proteomes" id="UP001500298"/>
    </source>
</evidence>